<dbReference type="EMBL" id="QICN01000003">
    <property type="protein sequence ID" value="PXV69448.1"/>
    <property type="molecule type" value="Genomic_DNA"/>
</dbReference>
<dbReference type="AlphaFoldDB" id="A0A318EFY1"/>
<dbReference type="InterPro" id="IPR001034">
    <property type="entry name" value="DeoR_HTH"/>
</dbReference>
<dbReference type="InterPro" id="IPR026881">
    <property type="entry name" value="WYL_dom"/>
</dbReference>
<dbReference type="PANTHER" id="PTHR34580">
    <property type="match status" value="1"/>
</dbReference>
<evidence type="ECO:0000313" key="5">
    <source>
        <dbReference type="Proteomes" id="UP000248330"/>
    </source>
</evidence>
<evidence type="ECO:0000313" key="4">
    <source>
        <dbReference type="EMBL" id="PXV69448.1"/>
    </source>
</evidence>
<dbReference type="Pfam" id="PF25583">
    <property type="entry name" value="WCX"/>
    <property type="match status" value="1"/>
</dbReference>
<protein>
    <submittedName>
        <fullName evidence="4">Transcriptional regulator</fullName>
    </submittedName>
</protein>
<keyword evidence="1" id="KW-0805">Transcription regulation</keyword>
<dbReference type="PROSITE" id="PS52050">
    <property type="entry name" value="WYL"/>
    <property type="match status" value="1"/>
</dbReference>
<dbReference type="InterPro" id="IPR036390">
    <property type="entry name" value="WH_DNA-bd_sf"/>
</dbReference>
<reference evidence="4 5" key="1">
    <citation type="submission" date="2018-04" db="EMBL/GenBank/DDBJ databases">
        <title>Genomic Encyclopedia of Type Strains, Phase IV (KMG-IV): sequencing the most valuable type-strain genomes for metagenomic binning, comparative biology and taxonomic classification.</title>
        <authorList>
            <person name="Goeker M."/>
        </authorList>
    </citation>
    <scope>NUCLEOTIDE SEQUENCE [LARGE SCALE GENOMIC DNA]</scope>
    <source>
        <strain evidence="4 5">DSM 104150</strain>
    </source>
</reference>
<keyword evidence="5" id="KW-1185">Reference proteome</keyword>
<proteinExistence type="predicted"/>
<dbReference type="InterPro" id="IPR028349">
    <property type="entry name" value="PafC-like"/>
</dbReference>
<dbReference type="InterPro" id="IPR036388">
    <property type="entry name" value="WH-like_DNA-bd_sf"/>
</dbReference>
<dbReference type="PROSITE" id="PS51000">
    <property type="entry name" value="HTH_DEOR_2"/>
    <property type="match status" value="1"/>
</dbReference>
<organism evidence="4 5">
    <name type="scientific">Sinimarinibacterium flocculans</name>
    <dbReference type="NCBI Taxonomy" id="985250"/>
    <lineage>
        <taxon>Bacteria</taxon>
        <taxon>Pseudomonadati</taxon>
        <taxon>Pseudomonadota</taxon>
        <taxon>Gammaproteobacteria</taxon>
        <taxon>Nevskiales</taxon>
        <taxon>Nevskiaceae</taxon>
        <taxon>Sinimarinibacterium</taxon>
    </lineage>
</organism>
<dbReference type="PANTHER" id="PTHR34580:SF3">
    <property type="entry name" value="PROTEIN PAFB"/>
    <property type="match status" value="1"/>
</dbReference>
<gene>
    <name evidence="4" type="ORF">C8D93_10321</name>
</gene>
<dbReference type="Pfam" id="PF13280">
    <property type="entry name" value="WYL"/>
    <property type="match status" value="1"/>
</dbReference>
<evidence type="ECO:0000259" key="3">
    <source>
        <dbReference type="PROSITE" id="PS51000"/>
    </source>
</evidence>
<keyword evidence="2" id="KW-0804">Transcription</keyword>
<dbReference type="OrthoDB" id="9807255at2"/>
<evidence type="ECO:0000256" key="1">
    <source>
        <dbReference type="ARBA" id="ARBA00023015"/>
    </source>
</evidence>
<feature type="domain" description="HTH deoR-type" evidence="3">
    <location>
        <begin position="4"/>
        <end position="63"/>
    </location>
</feature>
<dbReference type="InterPro" id="IPR057727">
    <property type="entry name" value="WCX_dom"/>
</dbReference>
<dbReference type="Pfam" id="PF08279">
    <property type="entry name" value="HTH_11"/>
    <property type="match status" value="1"/>
</dbReference>
<evidence type="ECO:0000256" key="2">
    <source>
        <dbReference type="ARBA" id="ARBA00023163"/>
    </source>
</evidence>
<dbReference type="InterPro" id="IPR013196">
    <property type="entry name" value="HTH_11"/>
</dbReference>
<dbReference type="RefSeq" id="WP_110264394.1">
    <property type="nucleotide sequence ID" value="NZ_CAKZQT010000021.1"/>
</dbReference>
<dbReference type="InterPro" id="IPR051534">
    <property type="entry name" value="CBASS_pafABC_assoc_protein"/>
</dbReference>
<accession>A0A318EFY1</accession>
<dbReference type="GO" id="GO:0003700">
    <property type="term" value="F:DNA-binding transcription factor activity"/>
    <property type="evidence" value="ECO:0007669"/>
    <property type="project" value="InterPro"/>
</dbReference>
<name>A0A318EFY1_9GAMM</name>
<dbReference type="SUPFAM" id="SSF46785">
    <property type="entry name" value="Winged helix' DNA-binding domain"/>
    <property type="match status" value="1"/>
</dbReference>
<sequence>MSRPATRVLALLELLQSRGFVSGRELAQQLDIDGRTLRRYIGALEELGIPITTERGRYGGYGLVAGFKLPPLMFSNDEALALALGLLSARALGLADAVPATAGALAKIERLLPDDERRQLLMLERSVALDLPQFRPRRNDDLLRRIAGAAQAQRRVQVRYVADRGETTERMVDPYALVFRKGHWYVTGHCHLRKGLRSFRLDRMAAAQVLSARFRRPASFDPVRHLRLSIATLPRAIQVRVHLQATVEAAASELGESLGVLEPVATGVRLHARTDSLDYFARQLARLPFPFSIDEPQALRRALTRHARRLLAVGSDDPPALLPRSSERTRP</sequence>
<dbReference type="Gene3D" id="1.10.10.10">
    <property type="entry name" value="Winged helix-like DNA-binding domain superfamily/Winged helix DNA-binding domain"/>
    <property type="match status" value="1"/>
</dbReference>
<dbReference type="PIRSF" id="PIRSF016838">
    <property type="entry name" value="PafC"/>
    <property type="match status" value="1"/>
</dbReference>
<comment type="caution">
    <text evidence="4">The sequence shown here is derived from an EMBL/GenBank/DDBJ whole genome shotgun (WGS) entry which is preliminary data.</text>
</comment>
<dbReference type="Proteomes" id="UP000248330">
    <property type="component" value="Unassembled WGS sequence"/>
</dbReference>